<dbReference type="EMBL" id="CAGA01000038">
    <property type="protein sequence ID" value="CCE32152.1"/>
    <property type="molecule type" value="Genomic_DNA"/>
</dbReference>
<gene>
    <name evidence="1" type="ORF">CPUR_06012</name>
</gene>
<name>M1VWZ9_CLAP2</name>
<sequence>MSSTSGIGVEASMAVILKGTSSATRTASDFFGFRAIQHSPKTPFALLTRAMMAIAGTQTYARGAAPFHDGLTDDWEEDVDCMYMPLVYYLDRYFKFVKVDWDEQYVRPPYIDGFENHWTLEKQVTGEKSDGRFGKLET</sequence>
<accession>M1VWZ9</accession>
<dbReference type="OrthoDB" id="10462332at2759"/>
<dbReference type="HOGENOM" id="CLU_1855068_0_0_1"/>
<organism evidence="1 2">
    <name type="scientific">Claviceps purpurea (strain 20.1)</name>
    <name type="common">Ergot fungus</name>
    <name type="synonym">Sphacelia segetum</name>
    <dbReference type="NCBI Taxonomy" id="1111077"/>
    <lineage>
        <taxon>Eukaryota</taxon>
        <taxon>Fungi</taxon>
        <taxon>Dikarya</taxon>
        <taxon>Ascomycota</taxon>
        <taxon>Pezizomycotina</taxon>
        <taxon>Sordariomycetes</taxon>
        <taxon>Hypocreomycetidae</taxon>
        <taxon>Hypocreales</taxon>
        <taxon>Clavicipitaceae</taxon>
        <taxon>Claviceps</taxon>
    </lineage>
</organism>
<dbReference type="VEuPathDB" id="FungiDB:CPUR_06012"/>
<dbReference type="AlphaFoldDB" id="M1VWZ9"/>
<dbReference type="Proteomes" id="UP000016801">
    <property type="component" value="Unassembled WGS sequence"/>
</dbReference>
<keyword evidence="2" id="KW-1185">Reference proteome</keyword>
<evidence type="ECO:0000313" key="1">
    <source>
        <dbReference type="EMBL" id="CCE32152.1"/>
    </source>
</evidence>
<comment type="caution">
    <text evidence="1">The sequence shown here is derived from an EMBL/GenBank/DDBJ whole genome shotgun (WGS) entry which is preliminary data.</text>
</comment>
<protein>
    <submittedName>
        <fullName evidence="1">Uncharacterized protein</fullName>
    </submittedName>
</protein>
<evidence type="ECO:0000313" key="2">
    <source>
        <dbReference type="Proteomes" id="UP000016801"/>
    </source>
</evidence>
<proteinExistence type="predicted"/>
<reference evidence="1 2" key="1">
    <citation type="journal article" date="2013" name="PLoS Genet.">
        <title>Plant-symbiotic fungi as chemical engineers: Multi-genome analysis of the Clavicipitaceae reveals dynamics of alkaloid loci.</title>
        <authorList>
            <person name="Schardl C.L."/>
            <person name="Young C.A."/>
            <person name="Hesse U."/>
            <person name="Amyotte S.G."/>
            <person name="Andreeva K."/>
            <person name="Calie P.J."/>
            <person name="Fleetwood D.J."/>
            <person name="Haws D.C."/>
            <person name="Moore N."/>
            <person name="Oeser B."/>
            <person name="Panaccione D.G."/>
            <person name="Schweri K.K."/>
            <person name="Voisey C.R."/>
            <person name="Farman M.L."/>
            <person name="Jaromczyk J.W."/>
            <person name="Roe B.A."/>
            <person name="O'Sullivan D.M."/>
            <person name="Scott B."/>
            <person name="Tudzynski P."/>
            <person name="An Z."/>
            <person name="Arnaoudova E.G."/>
            <person name="Bullock C.T."/>
            <person name="Charlton N.D."/>
            <person name="Chen L."/>
            <person name="Cox M."/>
            <person name="Dinkins R.D."/>
            <person name="Florea S."/>
            <person name="Glenn A.E."/>
            <person name="Gordon A."/>
            <person name="Gueldener U."/>
            <person name="Harris D.R."/>
            <person name="Hollin W."/>
            <person name="Jaromczyk J."/>
            <person name="Johnson R.D."/>
            <person name="Khan A.K."/>
            <person name="Leistner E."/>
            <person name="Leuchtmann A."/>
            <person name="Li C."/>
            <person name="Liu J."/>
            <person name="Liu J."/>
            <person name="Liu M."/>
            <person name="Mace W."/>
            <person name="Machado C."/>
            <person name="Nagabhyru P."/>
            <person name="Pan J."/>
            <person name="Schmid J."/>
            <person name="Sugawara K."/>
            <person name="Steiner U."/>
            <person name="Takach J.E."/>
            <person name="Tanaka E."/>
            <person name="Webb J.S."/>
            <person name="Wilson E.V."/>
            <person name="Wiseman J.L."/>
            <person name="Yoshida R."/>
            <person name="Zeng Z."/>
        </authorList>
    </citation>
    <scope>NUCLEOTIDE SEQUENCE [LARGE SCALE GENOMIC DNA]</scope>
    <source>
        <strain evidence="1 2">20.1</strain>
    </source>
</reference>